<gene>
    <name evidence="2" type="ORF">QN277_028625</name>
</gene>
<dbReference type="SUPFAM" id="SSF117281">
    <property type="entry name" value="Kelch motif"/>
    <property type="match status" value="1"/>
</dbReference>
<protein>
    <recommendedName>
        <fullName evidence="1">F-box domain-containing protein</fullName>
    </recommendedName>
</protein>
<dbReference type="Proteomes" id="UP001293593">
    <property type="component" value="Unassembled WGS sequence"/>
</dbReference>
<dbReference type="CDD" id="cd09917">
    <property type="entry name" value="F-box_SF"/>
    <property type="match status" value="1"/>
</dbReference>
<evidence type="ECO:0000313" key="2">
    <source>
        <dbReference type="EMBL" id="KAK4263170.1"/>
    </source>
</evidence>
<dbReference type="PANTHER" id="PTHR24414:SF44">
    <property type="entry name" value="F-BOX DOMAIN-CONTAINING PROTEIN"/>
    <property type="match status" value="1"/>
</dbReference>
<keyword evidence="3" id="KW-1185">Reference proteome</keyword>
<proteinExistence type="predicted"/>
<dbReference type="GO" id="GO:0005634">
    <property type="term" value="C:nucleus"/>
    <property type="evidence" value="ECO:0007669"/>
    <property type="project" value="TreeGrafter"/>
</dbReference>
<evidence type="ECO:0000313" key="3">
    <source>
        <dbReference type="Proteomes" id="UP001293593"/>
    </source>
</evidence>
<dbReference type="GO" id="GO:0043161">
    <property type="term" value="P:proteasome-mediated ubiquitin-dependent protein catabolic process"/>
    <property type="evidence" value="ECO:0007669"/>
    <property type="project" value="TreeGrafter"/>
</dbReference>
<organism evidence="2 3">
    <name type="scientific">Acacia crassicarpa</name>
    <name type="common">northern wattle</name>
    <dbReference type="NCBI Taxonomy" id="499986"/>
    <lineage>
        <taxon>Eukaryota</taxon>
        <taxon>Viridiplantae</taxon>
        <taxon>Streptophyta</taxon>
        <taxon>Embryophyta</taxon>
        <taxon>Tracheophyta</taxon>
        <taxon>Spermatophyta</taxon>
        <taxon>Magnoliopsida</taxon>
        <taxon>eudicotyledons</taxon>
        <taxon>Gunneridae</taxon>
        <taxon>Pentapetalae</taxon>
        <taxon>rosids</taxon>
        <taxon>fabids</taxon>
        <taxon>Fabales</taxon>
        <taxon>Fabaceae</taxon>
        <taxon>Caesalpinioideae</taxon>
        <taxon>mimosoid clade</taxon>
        <taxon>Acacieae</taxon>
        <taxon>Acacia</taxon>
    </lineage>
</organism>
<dbReference type="InterPro" id="IPR001810">
    <property type="entry name" value="F-box_dom"/>
</dbReference>
<dbReference type="SUPFAM" id="SSF81383">
    <property type="entry name" value="F-box domain"/>
    <property type="match status" value="1"/>
</dbReference>
<feature type="domain" description="F-box" evidence="1">
    <location>
        <begin position="10"/>
        <end position="50"/>
    </location>
</feature>
<dbReference type="InterPro" id="IPR036047">
    <property type="entry name" value="F-box-like_dom_sf"/>
</dbReference>
<dbReference type="EMBL" id="JAWXYG010000009">
    <property type="protein sequence ID" value="KAK4263170.1"/>
    <property type="molecule type" value="Genomic_DNA"/>
</dbReference>
<sequence length="386" mass="42902">MAPEAAEAPIHGDVLESILSHVPLIDLVSVLQVSKSWNLAVSSSLAHLNRIKPWLMVYTHNRRAPHVITTHAYDHRSRAWLEICEPSSSVRPTVASLRSSNSSLLYMLSSAAFAFSLDPIHLTWRHADAPRVCRTDPIVALVGHHIVVAGGACDFEDDPLAVEMYDLGKRTWEPCQSMPAILKGSSTSTWLSVAVEGHRMHVTQKISGETHSFDTHTNTWQGPYDLRPDQSVYSSITGTLRDRVILAGLIGEAEDLKGVKLWEVKGEFGSESGSSELRLEEMCEMPEEMVKKLKGEGGWVSSISMSTTGDSVYLYNPSEPEWVIAGEMVDGIWKWESVENEAVSDGGRLQRMVVGVGEVRMEDLHKGMRENWKFSLKQKGGKKLIW</sequence>
<evidence type="ECO:0000259" key="1">
    <source>
        <dbReference type="SMART" id="SM00256"/>
    </source>
</evidence>
<dbReference type="InterPro" id="IPR015915">
    <property type="entry name" value="Kelch-typ_b-propeller"/>
</dbReference>
<dbReference type="AlphaFoldDB" id="A0AAE1MFC6"/>
<dbReference type="InterPro" id="IPR050354">
    <property type="entry name" value="F-box/kelch-repeat_ARATH"/>
</dbReference>
<dbReference type="GO" id="GO:0005829">
    <property type="term" value="C:cytosol"/>
    <property type="evidence" value="ECO:0007669"/>
    <property type="project" value="TreeGrafter"/>
</dbReference>
<dbReference type="PANTHER" id="PTHR24414">
    <property type="entry name" value="F-BOX/KELCH-REPEAT PROTEIN SKIP4"/>
    <property type="match status" value="1"/>
</dbReference>
<name>A0AAE1MFC6_9FABA</name>
<dbReference type="Pfam" id="PF00646">
    <property type="entry name" value="F-box"/>
    <property type="match status" value="1"/>
</dbReference>
<dbReference type="SMART" id="SM00256">
    <property type="entry name" value="FBOX"/>
    <property type="match status" value="1"/>
</dbReference>
<reference evidence="2" key="1">
    <citation type="submission" date="2023-10" db="EMBL/GenBank/DDBJ databases">
        <title>Chromosome-level genome of the transformable northern wattle, Acacia crassicarpa.</title>
        <authorList>
            <person name="Massaro I."/>
            <person name="Sinha N.R."/>
            <person name="Poethig S."/>
            <person name="Leichty A.R."/>
        </authorList>
    </citation>
    <scope>NUCLEOTIDE SEQUENCE</scope>
    <source>
        <strain evidence="2">Acra3RX</strain>
        <tissue evidence="2">Leaf</tissue>
    </source>
</reference>
<accession>A0AAE1MFC6</accession>
<comment type="caution">
    <text evidence="2">The sequence shown here is derived from an EMBL/GenBank/DDBJ whole genome shotgun (WGS) entry which is preliminary data.</text>
</comment>
<dbReference type="Gene3D" id="2.120.10.80">
    <property type="entry name" value="Kelch-type beta propeller"/>
    <property type="match status" value="1"/>
</dbReference>